<sequence length="176" mass="20163">MMTFFRTLVSHRLSGKDPNSNSSIIPTVKTIEKNTLPIEFWKIGCGENLPIGDILTFKIDKCSVKLSPEYNANNLSKRLKIIVGAETEGIARTFHGDIVNDYAFFHYDLTGEHCNIQFKNQTYNVDLIIEKSSSGNNKCYYMAAFPGKQFFKKSFGMMKTEKDEIWKDYDYQPGTK</sequence>
<accession>A0AC34RF72</accession>
<reference evidence="2" key="1">
    <citation type="submission" date="2022-11" db="UniProtKB">
        <authorList>
            <consortium name="WormBaseParasite"/>
        </authorList>
    </citation>
    <scope>IDENTIFICATION</scope>
</reference>
<dbReference type="WBParaSite" id="JU765_v2.g614.t1">
    <property type="protein sequence ID" value="JU765_v2.g614.t1"/>
    <property type="gene ID" value="JU765_v2.g614"/>
</dbReference>
<evidence type="ECO:0000313" key="1">
    <source>
        <dbReference type="Proteomes" id="UP000887576"/>
    </source>
</evidence>
<name>A0AC34RF72_9BILA</name>
<dbReference type="Proteomes" id="UP000887576">
    <property type="component" value="Unplaced"/>
</dbReference>
<proteinExistence type="predicted"/>
<organism evidence="1 2">
    <name type="scientific">Panagrolaimus sp. JU765</name>
    <dbReference type="NCBI Taxonomy" id="591449"/>
    <lineage>
        <taxon>Eukaryota</taxon>
        <taxon>Metazoa</taxon>
        <taxon>Ecdysozoa</taxon>
        <taxon>Nematoda</taxon>
        <taxon>Chromadorea</taxon>
        <taxon>Rhabditida</taxon>
        <taxon>Tylenchina</taxon>
        <taxon>Panagrolaimomorpha</taxon>
        <taxon>Panagrolaimoidea</taxon>
        <taxon>Panagrolaimidae</taxon>
        <taxon>Panagrolaimus</taxon>
    </lineage>
</organism>
<protein>
    <submittedName>
        <fullName evidence="2">Uncharacterized protein</fullName>
    </submittedName>
</protein>
<evidence type="ECO:0000313" key="2">
    <source>
        <dbReference type="WBParaSite" id="JU765_v2.g614.t1"/>
    </source>
</evidence>